<evidence type="ECO:0000313" key="2">
    <source>
        <dbReference type="Proteomes" id="UP001201985"/>
    </source>
</evidence>
<comment type="caution">
    <text evidence="1">The sequence shown here is derived from an EMBL/GenBank/DDBJ whole genome shotgun (WGS) entry which is preliminary data.</text>
</comment>
<keyword evidence="2" id="KW-1185">Reference proteome</keyword>
<protein>
    <submittedName>
        <fullName evidence="1">Uncharacterized protein</fullName>
    </submittedName>
</protein>
<gene>
    <name evidence="1" type="ORF">MON41_13415</name>
</gene>
<dbReference type="EMBL" id="JALBUU010000004">
    <property type="protein sequence ID" value="MCI0754755.1"/>
    <property type="molecule type" value="Genomic_DNA"/>
</dbReference>
<sequence>MSYPPVADPVSFDESTLDRATALGRRDGLVGQRRDIVLEGFVQDVLGQQVYPADHILGAAFRHCYAAGHRHGAEVRRENEARRRRAEAPILSLVPGSQNPIPFRLLPSASAWTRHPAQAALAQAAP</sequence>
<organism evidence="1 2">
    <name type="scientific">Teichococcus vastitatis</name>
    <dbReference type="NCBI Taxonomy" id="2307076"/>
    <lineage>
        <taxon>Bacteria</taxon>
        <taxon>Pseudomonadati</taxon>
        <taxon>Pseudomonadota</taxon>
        <taxon>Alphaproteobacteria</taxon>
        <taxon>Acetobacterales</taxon>
        <taxon>Roseomonadaceae</taxon>
        <taxon>Roseomonas</taxon>
    </lineage>
</organism>
<reference evidence="1 2" key="1">
    <citation type="submission" date="2022-03" db="EMBL/GenBank/DDBJ databases">
        <title>Complete genome analysis of Roseomonas KG 17.1 : a prolific producer of plant growth promoters.</title>
        <authorList>
            <person name="Saadouli I."/>
            <person name="Najjari A."/>
            <person name="Mosbah A."/>
            <person name="Ouzari H.I."/>
        </authorList>
    </citation>
    <scope>NUCLEOTIDE SEQUENCE [LARGE SCALE GENOMIC DNA]</scope>
    <source>
        <strain evidence="1 2">KG17-1</strain>
    </source>
</reference>
<name>A0ABS9W7K2_9PROT</name>
<dbReference type="RefSeq" id="WP_241793041.1">
    <property type="nucleotide sequence ID" value="NZ_JALBUU010000004.1"/>
</dbReference>
<accession>A0ABS9W7K2</accession>
<evidence type="ECO:0000313" key="1">
    <source>
        <dbReference type="EMBL" id="MCI0754755.1"/>
    </source>
</evidence>
<proteinExistence type="predicted"/>
<dbReference type="Proteomes" id="UP001201985">
    <property type="component" value="Unassembled WGS sequence"/>
</dbReference>